<name>A0A6D2HYL8_9BRAS</name>
<reference evidence="2" key="1">
    <citation type="submission" date="2020-01" db="EMBL/GenBank/DDBJ databases">
        <authorList>
            <person name="Mishra B."/>
        </authorList>
    </citation>
    <scope>NUCLEOTIDE SEQUENCE [LARGE SCALE GENOMIC DNA]</scope>
</reference>
<organism evidence="2 3">
    <name type="scientific">Microthlaspi erraticum</name>
    <dbReference type="NCBI Taxonomy" id="1685480"/>
    <lineage>
        <taxon>Eukaryota</taxon>
        <taxon>Viridiplantae</taxon>
        <taxon>Streptophyta</taxon>
        <taxon>Embryophyta</taxon>
        <taxon>Tracheophyta</taxon>
        <taxon>Spermatophyta</taxon>
        <taxon>Magnoliopsida</taxon>
        <taxon>eudicotyledons</taxon>
        <taxon>Gunneridae</taxon>
        <taxon>Pentapetalae</taxon>
        <taxon>rosids</taxon>
        <taxon>malvids</taxon>
        <taxon>Brassicales</taxon>
        <taxon>Brassicaceae</taxon>
        <taxon>Coluteocarpeae</taxon>
        <taxon>Microthlaspi</taxon>
    </lineage>
</organism>
<evidence type="ECO:0000313" key="2">
    <source>
        <dbReference type="EMBL" id="CAA7018274.1"/>
    </source>
</evidence>
<comment type="caution">
    <text evidence="2">The sequence shown here is derived from an EMBL/GenBank/DDBJ whole genome shotgun (WGS) entry which is preliminary data.</text>
</comment>
<proteinExistence type="predicted"/>
<dbReference type="PANTHER" id="PTHR31111">
    <property type="entry name" value="BNAA05G37150D PROTEIN-RELATED"/>
    <property type="match status" value="1"/>
</dbReference>
<sequence>MKKLKKNVSLRIEILVVQNFIESFLTKSLTCPRLLFAIQVDGKLFFSSSLQAPNPNNKTSSSLVLVDHQLYFPTDGSSKEFHHLNGLVYRQEQRKTQSVGVICHPSTGKSVTLPQVKTKKLAKTNGFIGFDPMEKQFKVLSITCYVVNIFHLPQEHRVMTLGNGQHIWRNIKNRKPHYPLGKEICINGVLYYLASISENSSASMIVCFDVRSEISSFIDIDAHMWTLSFNPTLTNYKGKLAAVRSTWRTLEFLFLEDAKKHKWSNRIYQLRPLCKSNEELYIVGMTGTGEIVFAPYFLSDPFCVYFYNRQ</sequence>
<gene>
    <name evidence="2" type="ORF">MERR_LOCUS5509</name>
</gene>
<dbReference type="PANTHER" id="PTHR31111:SF125">
    <property type="entry name" value="F-BOX PROTEIN CPR30-LIKE"/>
    <property type="match status" value="1"/>
</dbReference>
<accession>A0A6D2HYL8</accession>
<dbReference type="NCBIfam" id="TIGR01640">
    <property type="entry name" value="F_box_assoc_1"/>
    <property type="match status" value="1"/>
</dbReference>
<dbReference type="Proteomes" id="UP000467841">
    <property type="component" value="Unassembled WGS sequence"/>
</dbReference>
<evidence type="ECO:0000259" key="1">
    <source>
        <dbReference type="Pfam" id="PF08268"/>
    </source>
</evidence>
<evidence type="ECO:0000313" key="3">
    <source>
        <dbReference type="Proteomes" id="UP000467841"/>
    </source>
</evidence>
<keyword evidence="3" id="KW-1185">Reference proteome</keyword>
<feature type="domain" description="F-box associated beta-propeller type 3" evidence="1">
    <location>
        <begin position="33"/>
        <end position="309"/>
    </location>
</feature>
<dbReference type="InterPro" id="IPR017451">
    <property type="entry name" value="F-box-assoc_interact_dom"/>
</dbReference>
<dbReference type="Pfam" id="PF08268">
    <property type="entry name" value="FBA_3"/>
    <property type="match status" value="1"/>
</dbReference>
<dbReference type="AlphaFoldDB" id="A0A6D2HYL8"/>
<protein>
    <recommendedName>
        <fullName evidence="1">F-box associated beta-propeller type 3 domain-containing protein</fullName>
    </recommendedName>
</protein>
<dbReference type="EMBL" id="CACVBM020000366">
    <property type="protein sequence ID" value="CAA7018274.1"/>
    <property type="molecule type" value="Genomic_DNA"/>
</dbReference>
<dbReference type="InterPro" id="IPR013187">
    <property type="entry name" value="F-box-assoc_dom_typ3"/>
</dbReference>